<dbReference type="InterPro" id="IPR036413">
    <property type="entry name" value="YaeB-like_sf"/>
</dbReference>
<reference evidence="4 5" key="1">
    <citation type="submission" date="2014-08" db="EMBL/GenBank/DDBJ databases">
        <authorList>
            <person name="Moulin Lionel"/>
        </authorList>
    </citation>
    <scope>NUCLEOTIDE SEQUENCE [LARGE SCALE GENOMIC DNA]</scope>
</reference>
<proteinExistence type="inferred from homology"/>
<dbReference type="PROSITE" id="PS01318">
    <property type="entry name" value="TSAA_1"/>
    <property type="match status" value="1"/>
</dbReference>
<dbReference type="SUPFAM" id="SSF118196">
    <property type="entry name" value="YaeB-like"/>
    <property type="match status" value="1"/>
</dbReference>
<dbReference type="Proteomes" id="UP000046373">
    <property type="component" value="Unassembled WGS sequence"/>
</dbReference>
<dbReference type="Pfam" id="PF01980">
    <property type="entry name" value="TrmO_N"/>
    <property type="match status" value="1"/>
</dbReference>
<dbReference type="EMBL" id="CCNB01000021">
    <property type="protein sequence ID" value="CDX40608.1"/>
    <property type="molecule type" value="Genomic_DNA"/>
</dbReference>
<evidence type="ECO:0000256" key="2">
    <source>
        <dbReference type="ARBA" id="ARBA00033753"/>
    </source>
</evidence>
<name>A0A090FG01_MESPL</name>
<protein>
    <recommendedName>
        <fullName evidence="3">TsaA-like domain-containing protein</fullName>
    </recommendedName>
</protein>
<gene>
    <name evidence="4" type="ORF">MPLDJ20_280033</name>
</gene>
<dbReference type="Gene3D" id="2.40.30.70">
    <property type="entry name" value="YaeB-like"/>
    <property type="match status" value="1"/>
</dbReference>
<dbReference type="GeneID" id="31891916"/>
<evidence type="ECO:0000313" key="4">
    <source>
        <dbReference type="EMBL" id="CDX40608.1"/>
    </source>
</evidence>
<organism evidence="4 5">
    <name type="scientific">Mesorhizobium plurifarium</name>
    <dbReference type="NCBI Taxonomy" id="69974"/>
    <lineage>
        <taxon>Bacteria</taxon>
        <taxon>Pseudomonadati</taxon>
        <taxon>Pseudomonadota</taxon>
        <taxon>Alphaproteobacteria</taxon>
        <taxon>Hyphomicrobiales</taxon>
        <taxon>Phyllobacteriaceae</taxon>
        <taxon>Mesorhizobium</taxon>
    </lineage>
</organism>
<evidence type="ECO:0000256" key="1">
    <source>
        <dbReference type="ARBA" id="ARBA00022691"/>
    </source>
</evidence>
<comment type="similarity">
    <text evidence="2">Belongs to the tRNA methyltransferase O family.</text>
</comment>
<dbReference type="NCBIfam" id="TIGR00104">
    <property type="entry name" value="tRNA_TsaA"/>
    <property type="match status" value="1"/>
</dbReference>
<feature type="domain" description="TsaA-like" evidence="3">
    <location>
        <begin position="24"/>
        <end position="159"/>
    </location>
</feature>
<dbReference type="AlphaFoldDB" id="A0A090FG01"/>
<dbReference type="InterPro" id="IPR036414">
    <property type="entry name" value="YaeB_N_sf"/>
</dbReference>
<evidence type="ECO:0000259" key="3">
    <source>
        <dbReference type="PROSITE" id="PS51668"/>
    </source>
</evidence>
<keyword evidence="1" id="KW-0949">S-adenosyl-L-methionine</keyword>
<evidence type="ECO:0000313" key="5">
    <source>
        <dbReference type="Proteomes" id="UP000046373"/>
    </source>
</evidence>
<sequence length="168" mass="18150">MFETREGETLLAADPAKLRPDGHVVFIGRIVSPWASRGDCPKNMRAAREAGKGATVLIDEPYRPGLQSLERASHVVILSWLHHAPRNLIVQKPRHAAEPKGVFSLRSPARPNPVGLHAAKLVGLDVEAGRIGIDAIDVLDGTPIIDIKPYYASTDAFPEATIAGRGEK</sequence>
<dbReference type="CDD" id="cd09281">
    <property type="entry name" value="UPF0066"/>
    <property type="match status" value="1"/>
</dbReference>
<dbReference type="PANTHER" id="PTHR12818:SF0">
    <property type="entry name" value="TRNA (ADENINE(37)-N6)-METHYLTRANSFERASE"/>
    <property type="match status" value="1"/>
</dbReference>
<accession>A0A090FG01</accession>
<dbReference type="PANTHER" id="PTHR12818">
    <property type="entry name" value="TRNA (ADENINE(37)-N6)-METHYLTRANSFERASE"/>
    <property type="match status" value="1"/>
</dbReference>
<dbReference type="InterPro" id="IPR040372">
    <property type="entry name" value="YaeB-like"/>
</dbReference>
<dbReference type="InterPro" id="IPR023368">
    <property type="entry name" value="UPF0066_cons_site"/>
</dbReference>
<dbReference type="PROSITE" id="PS51668">
    <property type="entry name" value="TSAA_2"/>
    <property type="match status" value="1"/>
</dbReference>
<dbReference type="InterPro" id="IPR023370">
    <property type="entry name" value="TrmO-like_N"/>
</dbReference>